<evidence type="ECO:0000256" key="4">
    <source>
        <dbReference type="ARBA" id="ARBA00022692"/>
    </source>
</evidence>
<dbReference type="GO" id="GO:0015031">
    <property type="term" value="P:protein transport"/>
    <property type="evidence" value="ECO:0007669"/>
    <property type="project" value="UniProtKB-KW"/>
</dbReference>
<dbReference type="Proteomes" id="UP000518752">
    <property type="component" value="Unassembled WGS sequence"/>
</dbReference>
<evidence type="ECO:0000256" key="2">
    <source>
        <dbReference type="ARBA" id="ARBA00010120"/>
    </source>
</evidence>
<keyword evidence="9 12" id="KW-0472">Membrane</keyword>
<evidence type="ECO:0000256" key="3">
    <source>
        <dbReference type="ARBA" id="ARBA00022448"/>
    </source>
</evidence>
<feature type="transmembrane region" description="Helical" evidence="12">
    <location>
        <begin position="230"/>
        <end position="251"/>
    </location>
</feature>
<evidence type="ECO:0000256" key="6">
    <source>
        <dbReference type="ARBA" id="ARBA00022892"/>
    </source>
</evidence>
<comment type="similarity">
    <text evidence="2">Belongs to the ERD2 family.</text>
</comment>
<keyword evidence="3" id="KW-0813">Transport</keyword>
<evidence type="ECO:0000256" key="8">
    <source>
        <dbReference type="ARBA" id="ARBA00022989"/>
    </source>
</evidence>
<dbReference type="GO" id="GO:0016192">
    <property type="term" value="P:vesicle-mediated transport"/>
    <property type="evidence" value="ECO:0007669"/>
    <property type="project" value="UniProtKB-KW"/>
</dbReference>
<evidence type="ECO:0008006" key="15">
    <source>
        <dbReference type="Google" id="ProtNLM"/>
    </source>
</evidence>
<dbReference type="PRINTS" id="PR00660">
    <property type="entry name" value="ERLUMENR"/>
</dbReference>
<keyword evidence="14" id="KW-1185">Reference proteome</keyword>
<feature type="transmembrane region" description="Helical" evidence="12">
    <location>
        <begin position="136"/>
        <end position="155"/>
    </location>
</feature>
<evidence type="ECO:0000256" key="12">
    <source>
        <dbReference type="SAM" id="Phobius"/>
    </source>
</evidence>
<feature type="region of interest" description="Disordered" evidence="11">
    <location>
        <begin position="268"/>
        <end position="291"/>
    </location>
</feature>
<dbReference type="AlphaFoldDB" id="A0A8H5LST5"/>
<organism evidence="13 14">
    <name type="scientific">Collybiopsis confluens</name>
    <dbReference type="NCBI Taxonomy" id="2823264"/>
    <lineage>
        <taxon>Eukaryota</taxon>
        <taxon>Fungi</taxon>
        <taxon>Dikarya</taxon>
        <taxon>Basidiomycota</taxon>
        <taxon>Agaricomycotina</taxon>
        <taxon>Agaricomycetes</taxon>
        <taxon>Agaricomycetidae</taxon>
        <taxon>Agaricales</taxon>
        <taxon>Marasmiineae</taxon>
        <taxon>Omphalotaceae</taxon>
        <taxon>Collybiopsis</taxon>
    </lineage>
</organism>
<evidence type="ECO:0000256" key="11">
    <source>
        <dbReference type="SAM" id="MobiDB-lite"/>
    </source>
</evidence>
<feature type="compositionally biased region" description="Basic and acidic residues" evidence="11">
    <location>
        <begin position="281"/>
        <end position="291"/>
    </location>
</feature>
<dbReference type="Pfam" id="PF00810">
    <property type="entry name" value="ER_lumen_recept"/>
    <property type="match status" value="1"/>
</dbReference>
<name>A0A8H5LST5_9AGAR</name>
<evidence type="ECO:0000256" key="10">
    <source>
        <dbReference type="ARBA" id="ARBA00023170"/>
    </source>
</evidence>
<feature type="transmembrane region" description="Helical" evidence="12">
    <location>
        <begin position="66"/>
        <end position="83"/>
    </location>
</feature>
<dbReference type="PANTHER" id="PTHR10585">
    <property type="entry name" value="ER LUMEN PROTEIN RETAINING RECEPTOR"/>
    <property type="match status" value="1"/>
</dbReference>
<protein>
    <recommendedName>
        <fullName evidence="15">ER lumen protein-retaining receptor</fullName>
    </recommendedName>
</protein>
<dbReference type="GO" id="GO:0006621">
    <property type="term" value="P:protein retention in ER lumen"/>
    <property type="evidence" value="ECO:0007669"/>
    <property type="project" value="InterPro"/>
</dbReference>
<evidence type="ECO:0000313" key="14">
    <source>
        <dbReference type="Proteomes" id="UP000518752"/>
    </source>
</evidence>
<comment type="caution">
    <text evidence="13">The sequence shown here is derived from an EMBL/GenBank/DDBJ whole genome shotgun (WGS) entry which is preliminary data.</text>
</comment>
<comment type="subcellular location">
    <subcellularLocation>
        <location evidence="1">Endoplasmic reticulum membrane</location>
        <topology evidence="1">Multi-pass membrane protein</topology>
    </subcellularLocation>
</comment>
<dbReference type="GO" id="GO:0005789">
    <property type="term" value="C:endoplasmic reticulum membrane"/>
    <property type="evidence" value="ECO:0007669"/>
    <property type="project" value="UniProtKB-SubCell"/>
</dbReference>
<dbReference type="OrthoDB" id="7694678at2759"/>
<sequence>MIFYTGYAADMARFISISALIYKMHSLNTSQGVSLKTQILYSTVFIARYYNVFAGSISTYNTLGKLFFIMSTSYVTYLIGIKYRKTYNSARDGISLWKLIVPSTFASVILSLFAYYAAFGSVLDISQFHVVLPETVYSFSIFLEAVAMIPQIYMLRRIPQQSPVITSLYLITSGLGRFLYIPTWMYKIARQGGMTSPFQSGVVSYEMGRPLHVPTWIYKLARQGGMTSPFLVLGTIIYTILHVYALDLHLLRLSFFQPYGKMSDKSVDMSEVEEPVDQEYIGDRKSQKEVA</sequence>
<keyword evidence="5" id="KW-0256">Endoplasmic reticulum</keyword>
<evidence type="ECO:0000313" key="13">
    <source>
        <dbReference type="EMBL" id="KAF5368183.1"/>
    </source>
</evidence>
<evidence type="ECO:0000256" key="5">
    <source>
        <dbReference type="ARBA" id="ARBA00022824"/>
    </source>
</evidence>
<keyword evidence="8 12" id="KW-1133">Transmembrane helix</keyword>
<proteinExistence type="inferred from homology"/>
<feature type="transmembrane region" description="Helical" evidence="12">
    <location>
        <begin position="167"/>
        <end position="186"/>
    </location>
</feature>
<dbReference type="EMBL" id="JAACJN010000136">
    <property type="protein sequence ID" value="KAF5368183.1"/>
    <property type="molecule type" value="Genomic_DNA"/>
</dbReference>
<keyword evidence="4 12" id="KW-0812">Transmembrane</keyword>
<dbReference type="InterPro" id="IPR000133">
    <property type="entry name" value="ER_ret_rcpt"/>
</dbReference>
<evidence type="ECO:0000256" key="1">
    <source>
        <dbReference type="ARBA" id="ARBA00004477"/>
    </source>
</evidence>
<keyword evidence="10" id="KW-0675">Receptor</keyword>
<keyword evidence="6" id="KW-0931">ER-Golgi transport</keyword>
<accession>A0A8H5LST5</accession>
<keyword evidence="7" id="KW-0653">Protein transport</keyword>
<evidence type="ECO:0000256" key="9">
    <source>
        <dbReference type="ARBA" id="ARBA00023136"/>
    </source>
</evidence>
<gene>
    <name evidence="13" type="ORF">D9757_011300</name>
</gene>
<evidence type="ECO:0000256" key="7">
    <source>
        <dbReference type="ARBA" id="ARBA00022927"/>
    </source>
</evidence>
<dbReference type="GO" id="GO:0046923">
    <property type="term" value="F:ER retention sequence binding"/>
    <property type="evidence" value="ECO:0007669"/>
    <property type="project" value="InterPro"/>
</dbReference>
<reference evidence="13 14" key="1">
    <citation type="journal article" date="2020" name="ISME J.">
        <title>Uncovering the hidden diversity of litter-decomposition mechanisms in mushroom-forming fungi.</title>
        <authorList>
            <person name="Floudas D."/>
            <person name="Bentzer J."/>
            <person name="Ahren D."/>
            <person name="Johansson T."/>
            <person name="Persson P."/>
            <person name="Tunlid A."/>
        </authorList>
    </citation>
    <scope>NUCLEOTIDE SEQUENCE [LARGE SCALE GENOMIC DNA]</scope>
    <source>
        <strain evidence="13 14">CBS 406.79</strain>
    </source>
</reference>
<feature type="transmembrane region" description="Helical" evidence="12">
    <location>
        <begin position="95"/>
        <end position="116"/>
    </location>
</feature>